<reference evidence="1 2" key="1">
    <citation type="submission" date="2022-12" db="EMBL/GenBank/DDBJ databases">
        <title>Sphingomonas abieness sp. nov., an endophytic bacterium isolated from Abies koreana.</title>
        <authorList>
            <person name="Jiang L."/>
            <person name="Lee J."/>
        </authorList>
    </citation>
    <scope>NUCLEOTIDE SEQUENCE [LARGE SCALE GENOMIC DNA]</scope>
    <source>
        <strain evidence="2">PAMB 00755</strain>
    </source>
</reference>
<proteinExistence type="predicted"/>
<sequence>MAELSPALAAALRGERPLLFGMVEINLPNYDLFLLDGSGQVMVGNRLFVGRDETYGVLDSIKGLGDAVGDKSKAVTISLLPSTTAALADFVQPTVQGSQVTVSMGALDIATGLCIGTYTLQSGQLDVPIIKWGKGNRRLEYSVTGVGERMFQTEEGKRLSDSWHQSVFPGETGLSLVTDVETYVPWGQKLDLTAVETRTDMPSMGQITYKRT</sequence>
<protein>
    <recommendedName>
        <fullName evidence="3">DUF2163 domain-containing protein</fullName>
    </recommendedName>
</protein>
<organism evidence="1 2">
    <name type="scientific">Sphingomonas abietis</name>
    <dbReference type="NCBI Taxonomy" id="3012344"/>
    <lineage>
        <taxon>Bacteria</taxon>
        <taxon>Pseudomonadati</taxon>
        <taxon>Pseudomonadota</taxon>
        <taxon>Alphaproteobacteria</taxon>
        <taxon>Sphingomonadales</taxon>
        <taxon>Sphingomonadaceae</taxon>
        <taxon>Sphingomonas</taxon>
    </lineage>
</organism>
<evidence type="ECO:0000313" key="1">
    <source>
        <dbReference type="EMBL" id="WBO23927.1"/>
    </source>
</evidence>
<dbReference type="EMBL" id="CP115174">
    <property type="protein sequence ID" value="WBO23927.1"/>
    <property type="molecule type" value="Genomic_DNA"/>
</dbReference>
<name>A0ABY7NRX2_9SPHN</name>
<evidence type="ECO:0000313" key="2">
    <source>
        <dbReference type="Proteomes" id="UP001210865"/>
    </source>
</evidence>
<keyword evidence="2" id="KW-1185">Reference proteome</keyword>
<accession>A0ABY7NRX2</accession>
<evidence type="ECO:0008006" key="3">
    <source>
        <dbReference type="Google" id="ProtNLM"/>
    </source>
</evidence>
<dbReference type="RefSeq" id="WP_270078556.1">
    <property type="nucleotide sequence ID" value="NZ_CP115174.1"/>
</dbReference>
<gene>
    <name evidence="1" type="ORF">PBT88_07410</name>
</gene>
<dbReference type="Proteomes" id="UP001210865">
    <property type="component" value="Chromosome"/>
</dbReference>